<dbReference type="Gene3D" id="3.30.40.10">
    <property type="entry name" value="Zinc/RING finger domain, C3HC4 (zinc finger)"/>
    <property type="match status" value="1"/>
</dbReference>
<dbReference type="SUPFAM" id="SSF57850">
    <property type="entry name" value="RING/U-box"/>
    <property type="match status" value="1"/>
</dbReference>
<proteinExistence type="predicted"/>
<accession>A0A1X0NKC7</accession>
<reference evidence="3 4" key="1">
    <citation type="submission" date="2017-03" db="EMBL/GenBank/DDBJ databases">
        <title>An alternative strategy for trypanosome survival in the mammalian bloodstream revealed through genome and transcriptome analysis of the ubiquitous bovine parasite Trypanosoma (Megatrypanum) theileri.</title>
        <authorList>
            <person name="Kelly S."/>
            <person name="Ivens A."/>
            <person name="Mott A."/>
            <person name="O'Neill E."/>
            <person name="Emms D."/>
            <person name="Macleod O."/>
            <person name="Voorheis P."/>
            <person name="Matthews J."/>
            <person name="Matthews K."/>
            <person name="Carrington M."/>
        </authorList>
    </citation>
    <scope>NUCLEOTIDE SEQUENCE [LARGE SCALE GENOMIC DNA]</scope>
    <source>
        <strain evidence="3">Edinburgh</strain>
    </source>
</reference>
<dbReference type="SMART" id="SM00184">
    <property type="entry name" value="RING"/>
    <property type="match status" value="1"/>
</dbReference>
<evidence type="ECO:0000259" key="2">
    <source>
        <dbReference type="PROSITE" id="PS50089"/>
    </source>
</evidence>
<dbReference type="Proteomes" id="UP000192257">
    <property type="component" value="Unassembled WGS sequence"/>
</dbReference>
<sequence>MVLAYIFDGESLYQVYREGESLKCHSVVSPIGRDALVACFGEKEFYFVEKESPDVLRRYRSSVGCMEYALPGPVHKLLVHHEKVYCCGEKCLYGFDPLSGDVEIFEFHQNVLDIVAAGHGFVFVNDVQELFAFHFNQGITKVSIERGVVDLLGRYNHFVIALINSNSIRSIDENGEVRENLFPLTITNRFISVEEGSILTSQKGGQLCLYSQDNSLVASGFFKEGIQLLSVPLSQPEDCCSICLDDFENDAGVTLDCGHRFHKDCVAEFSSRANSFEQKGEHVVFTYAVCPRGCGFHIRHTAAPLSAYMGTLWRAIHYDSKYKLREMPSKTVEDLLYYICHRCKKPFFGGEKWCFRSMSGEPPKKPTELLCSDCNDDFICPQHKHNFVLYKCRYCCNPATHMSFGNRYLCDRCNSRWENTEPEIIPCPGPDKCPLLGSHECDGSYPLGCMLCMSLGALGSCLFSTV</sequence>
<dbReference type="GO" id="GO:0005886">
    <property type="term" value="C:plasma membrane"/>
    <property type="evidence" value="ECO:0007669"/>
    <property type="project" value="TreeGrafter"/>
</dbReference>
<evidence type="ECO:0000313" key="4">
    <source>
        <dbReference type="Proteomes" id="UP000192257"/>
    </source>
</evidence>
<dbReference type="GO" id="GO:0005634">
    <property type="term" value="C:nucleus"/>
    <property type="evidence" value="ECO:0007669"/>
    <property type="project" value="TreeGrafter"/>
</dbReference>
<dbReference type="InterPro" id="IPR013083">
    <property type="entry name" value="Znf_RING/FYVE/PHD"/>
</dbReference>
<dbReference type="GeneID" id="39989866"/>
<feature type="domain" description="RING-type" evidence="2">
    <location>
        <begin position="240"/>
        <end position="291"/>
    </location>
</feature>
<dbReference type="GO" id="GO:0061630">
    <property type="term" value="F:ubiquitin protein ligase activity"/>
    <property type="evidence" value="ECO:0007669"/>
    <property type="project" value="TreeGrafter"/>
</dbReference>
<keyword evidence="1" id="KW-0479">Metal-binding</keyword>
<comment type="caution">
    <text evidence="3">The sequence shown here is derived from an EMBL/GenBank/DDBJ whole genome shotgun (WGS) entry which is preliminary data.</text>
</comment>
<evidence type="ECO:0000313" key="3">
    <source>
        <dbReference type="EMBL" id="ORC84619.1"/>
    </source>
</evidence>
<dbReference type="VEuPathDB" id="TriTrypDB:TM35_000431870"/>
<dbReference type="AlphaFoldDB" id="A0A1X0NKC7"/>
<dbReference type="InterPro" id="IPR001841">
    <property type="entry name" value="Znf_RING"/>
</dbReference>
<evidence type="ECO:0000256" key="1">
    <source>
        <dbReference type="PROSITE-ProRule" id="PRU00175"/>
    </source>
</evidence>
<dbReference type="STRING" id="67003.A0A1X0NKC7"/>
<dbReference type="EMBL" id="NBCO01000043">
    <property type="protein sequence ID" value="ORC84619.1"/>
    <property type="molecule type" value="Genomic_DNA"/>
</dbReference>
<name>A0A1X0NKC7_9TRYP</name>
<organism evidence="3 4">
    <name type="scientific">Trypanosoma theileri</name>
    <dbReference type="NCBI Taxonomy" id="67003"/>
    <lineage>
        <taxon>Eukaryota</taxon>
        <taxon>Discoba</taxon>
        <taxon>Euglenozoa</taxon>
        <taxon>Kinetoplastea</taxon>
        <taxon>Metakinetoplastina</taxon>
        <taxon>Trypanosomatida</taxon>
        <taxon>Trypanosomatidae</taxon>
        <taxon>Trypanosoma</taxon>
    </lineage>
</organism>
<keyword evidence="1" id="KW-0862">Zinc</keyword>
<keyword evidence="4" id="KW-1185">Reference proteome</keyword>
<dbReference type="PANTHER" id="PTHR45943">
    <property type="entry name" value="E3 UBIQUITIN-PROTEIN LIGASE MYCBP2"/>
    <property type="match status" value="1"/>
</dbReference>
<dbReference type="RefSeq" id="XP_028878685.1">
    <property type="nucleotide sequence ID" value="XM_029030086.1"/>
</dbReference>
<keyword evidence="1" id="KW-0863">Zinc-finger</keyword>
<dbReference type="GO" id="GO:0008270">
    <property type="term" value="F:zinc ion binding"/>
    <property type="evidence" value="ECO:0007669"/>
    <property type="project" value="UniProtKB-KW"/>
</dbReference>
<dbReference type="PROSITE" id="PS50089">
    <property type="entry name" value="ZF_RING_2"/>
    <property type="match status" value="1"/>
</dbReference>
<protein>
    <submittedName>
        <fullName evidence="3">Excreted/secreted protein 66</fullName>
    </submittedName>
</protein>
<gene>
    <name evidence="3" type="ORF">TM35_000431870</name>
</gene>
<dbReference type="OrthoDB" id="6050183at2759"/>
<dbReference type="Pfam" id="PF17123">
    <property type="entry name" value="zf-RING_11"/>
    <property type="match status" value="1"/>
</dbReference>
<dbReference type="PANTHER" id="PTHR45943:SF2">
    <property type="entry name" value="RING-TYPE DOMAIN-CONTAINING PROTEIN"/>
    <property type="match status" value="1"/>
</dbReference>